<dbReference type="SMART" id="SM00046">
    <property type="entry name" value="DAGKc"/>
    <property type="match status" value="1"/>
</dbReference>
<dbReference type="GO" id="GO:0046512">
    <property type="term" value="P:sphingosine biosynthetic process"/>
    <property type="evidence" value="ECO:0007669"/>
    <property type="project" value="TreeGrafter"/>
</dbReference>
<gene>
    <name evidence="2" type="ORF">ATEIFO6365_0007060500</name>
</gene>
<dbReference type="AlphaFoldDB" id="A0A5M3Z6T4"/>
<dbReference type="GO" id="GO:0016020">
    <property type="term" value="C:membrane"/>
    <property type="evidence" value="ECO:0007669"/>
    <property type="project" value="TreeGrafter"/>
</dbReference>
<dbReference type="PANTHER" id="PTHR12358:SF31">
    <property type="entry name" value="ACYLGLYCEROL KINASE, MITOCHONDRIAL"/>
    <property type="match status" value="1"/>
</dbReference>
<dbReference type="InterPro" id="IPR017438">
    <property type="entry name" value="ATP-NAD_kinase_N"/>
</dbReference>
<dbReference type="InterPro" id="IPR055916">
    <property type="entry name" value="DUF7493"/>
</dbReference>
<dbReference type="SUPFAM" id="SSF111331">
    <property type="entry name" value="NAD kinase/diacylglycerol kinase-like"/>
    <property type="match status" value="1"/>
</dbReference>
<accession>A0A5M3Z6T4</accession>
<dbReference type="VEuPathDB" id="FungiDB:ATEG_06228"/>
<dbReference type="Gene3D" id="3.40.50.10330">
    <property type="entry name" value="Probable inorganic polyphosphate/atp-NAD kinase, domain 1"/>
    <property type="match status" value="1"/>
</dbReference>
<keyword evidence="3" id="KW-1185">Reference proteome</keyword>
<dbReference type="InterPro" id="IPR001206">
    <property type="entry name" value="Diacylglycerol_kinase_cat_dom"/>
</dbReference>
<keyword evidence="2" id="KW-0418">Kinase</keyword>
<evidence type="ECO:0000313" key="2">
    <source>
        <dbReference type="EMBL" id="GFF18056.1"/>
    </source>
</evidence>
<sequence length="435" mass="47673">MDGNGCDLQLSLADGRELVLCKNCVDLPKPQGRPECKPPLRWSSLRKSQKKGGLHNFIPLQLILWAECQGRTVSITFAEYTSPTELRPTTRTYTPALSSSSEIDTWVAALIRRAYGTAQRRKRALVLINPHAGPGKAWKKWNKVLPLFEAARMEIEVMVTSQPGEAIAIARNLHIDRFDTVIACSGDGLPHEIFNGFAQRPDARRALGKVAVSQIPCGSGNAMACNLYGSHHASLAALGIIKGVDTAMDLASYTQGDRRGVSFLSQALGIIAEADLGTEHMRWMGAARFHVGVLTRILSKKAYPCDIDVKVELEDKADIQLAFHAAAAIPAVKDPIDTWAVDAETQGLPLLKYGTVQDPLPSDGWRRIKYDNMGNFYCGKMAFIAPHVAFFPASHPNDGLLDLVTFSSDLPILKVFELFGKRSVSRPEIKMDVLA</sequence>
<dbReference type="OrthoDB" id="3853857at2759"/>
<protein>
    <submittedName>
        <fullName evidence="2">Sphingosine kinase</fullName>
    </submittedName>
</protein>
<dbReference type="InterPro" id="IPR016064">
    <property type="entry name" value="NAD/diacylglycerol_kinase_sf"/>
</dbReference>
<dbReference type="GO" id="GO:0005737">
    <property type="term" value="C:cytoplasm"/>
    <property type="evidence" value="ECO:0007669"/>
    <property type="project" value="TreeGrafter"/>
</dbReference>
<organism evidence="2 3">
    <name type="scientific">Aspergillus terreus</name>
    <dbReference type="NCBI Taxonomy" id="33178"/>
    <lineage>
        <taxon>Eukaryota</taxon>
        <taxon>Fungi</taxon>
        <taxon>Dikarya</taxon>
        <taxon>Ascomycota</taxon>
        <taxon>Pezizomycotina</taxon>
        <taxon>Eurotiomycetes</taxon>
        <taxon>Eurotiomycetidae</taxon>
        <taxon>Eurotiales</taxon>
        <taxon>Aspergillaceae</taxon>
        <taxon>Aspergillus</taxon>
        <taxon>Aspergillus subgen. Circumdati</taxon>
    </lineage>
</organism>
<feature type="domain" description="DAGKc" evidence="1">
    <location>
        <begin position="119"/>
        <end position="257"/>
    </location>
</feature>
<evidence type="ECO:0000313" key="3">
    <source>
        <dbReference type="Proteomes" id="UP000452235"/>
    </source>
</evidence>
<dbReference type="GO" id="GO:0016773">
    <property type="term" value="F:phosphotransferase activity, alcohol group as acceptor"/>
    <property type="evidence" value="ECO:0007669"/>
    <property type="project" value="UniProtKB-ARBA"/>
</dbReference>
<proteinExistence type="predicted"/>
<reference evidence="2 3" key="1">
    <citation type="submission" date="2020-01" db="EMBL/GenBank/DDBJ databases">
        <title>Aspergillus terreus IFO 6365 whole genome shotgun sequence.</title>
        <authorList>
            <person name="Kanamasa S."/>
            <person name="Takahashi H."/>
        </authorList>
    </citation>
    <scope>NUCLEOTIDE SEQUENCE [LARGE SCALE GENOMIC DNA]</scope>
    <source>
        <strain evidence="2 3">IFO 6365</strain>
    </source>
</reference>
<dbReference type="EMBL" id="BLJY01000007">
    <property type="protein sequence ID" value="GFF18056.1"/>
    <property type="molecule type" value="Genomic_DNA"/>
</dbReference>
<evidence type="ECO:0000259" key="1">
    <source>
        <dbReference type="PROSITE" id="PS50146"/>
    </source>
</evidence>
<dbReference type="GO" id="GO:0001727">
    <property type="term" value="F:lipid kinase activity"/>
    <property type="evidence" value="ECO:0007669"/>
    <property type="project" value="UniProtKB-ARBA"/>
</dbReference>
<comment type="caution">
    <text evidence="2">The sequence shown here is derived from an EMBL/GenBank/DDBJ whole genome shotgun (WGS) entry which is preliminary data.</text>
</comment>
<dbReference type="Proteomes" id="UP000452235">
    <property type="component" value="Unassembled WGS sequence"/>
</dbReference>
<keyword evidence="2" id="KW-0808">Transferase</keyword>
<dbReference type="Pfam" id="PF00781">
    <property type="entry name" value="DAGK_cat"/>
    <property type="match status" value="1"/>
</dbReference>
<dbReference type="InterPro" id="IPR050187">
    <property type="entry name" value="Lipid_Phosphate_FormReg"/>
</dbReference>
<dbReference type="PANTHER" id="PTHR12358">
    <property type="entry name" value="SPHINGOSINE KINASE"/>
    <property type="match status" value="1"/>
</dbReference>
<dbReference type="Pfam" id="PF24321">
    <property type="entry name" value="DUF7493"/>
    <property type="match status" value="1"/>
</dbReference>
<name>A0A5M3Z6T4_ASPTE</name>
<dbReference type="Gene3D" id="2.60.200.40">
    <property type="match status" value="1"/>
</dbReference>
<dbReference type="PROSITE" id="PS50146">
    <property type="entry name" value="DAGK"/>
    <property type="match status" value="1"/>
</dbReference>